<feature type="transmembrane region" description="Helical" evidence="1">
    <location>
        <begin position="36"/>
        <end position="57"/>
    </location>
</feature>
<proteinExistence type="predicted"/>
<evidence type="ECO:0000256" key="1">
    <source>
        <dbReference type="SAM" id="Phobius"/>
    </source>
</evidence>
<gene>
    <name evidence="2" type="ORF">PXEA_LOCUS34850</name>
</gene>
<sequence length="93" mass="10487">MVFVSSSIGPLAGYIPKRSVGICGINPRASFSFYLIVPRFFLSTLIHMALSLQVGLVERDHLHHRYQMPCAELLPSLFSYSHANWPLLDIKIT</sequence>
<keyword evidence="3" id="KW-1185">Reference proteome</keyword>
<dbReference type="Proteomes" id="UP000784294">
    <property type="component" value="Unassembled WGS sequence"/>
</dbReference>
<evidence type="ECO:0000313" key="2">
    <source>
        <dbReference type="EMBL" id="VEL41410.1"/>
    </source>
</evidence>
<keyword evidence="1" id="KW-1133">Transmembrane helix</keyword>
<organism evidence="2 3">
    <name type="scientific">Protopolystoma xenopodis</name>
    <dbReference type="NCBI Taxonomy" id="117903"/>
    <lineage>
        <taxon>Eukaryota</taxon>
        <taxon>Metazoa</taxon>
        <taxon>Spiralia</taxon>
        <taxon>Lophotrochozoa</taxon>
        <taxon>Platyhelminthes</taxon>
        <taxon>Monogenea</taxon>
        <taxon>Polyopisthocotylea</taxon>
        <taxon>Polystomatidea</taxon>
        <taxon>Polystomatidae</taxon>
        <taxon>Protopolystoma</taxon>
    </lineage>
</organism>
<dbReference type="AlphaFoldDB" id="A0A448XP22"/>
<keyword evidence="1" id="KW-0812">Transmembrane</keyword>
<comment type="caution">
    <text evidence="2">The sequence shown here is derived from an EMBL/GenBank/DDBJ whole genome shotgun (WGS) entry which is preliminary data.</text>
</comment>
<dbReference type="EMBL" id="CAAALY010269230">
    <property type="protein sequence ID" value="VEL41410.1"/>
    <property type="molecule type" value="Genomic_DNA"/>
</dbReference>
<keyword evidence="1" id="KW-0472">Membrane</keyword>
<protein>
    <submittedName>
        <fullName evidence="2">Uncharacterized protein</fullName>
    </submittedName>
</protein>
<evidence type="ECO:0000313" key="3">
    <source>
        <dbReference type="Proteomes" id="UP000784294"/>
    </source>
</evidence>
<reference evidence="2" key="1">
    <citation type="submission" date="2018-11" db="EMBL/GenBank/DDBJ databases">
        <authorList>
            <consortium name="Pathogen Informatics"/>
        </authorList>
    </citation>
    <scope>NUCLEOTIDE SEQUENCE</scope>
</reference>
<accession>A0A448XP22</accession>
<name>A0A448XP22_9PLAT</name>